<proteinExistence type="predicted"/>
<accession>A0ACC1XJM8</accession>
<protein>
    <submittedName>
        <fullName evidence="1">Alpha-glucan water dikinase, chloroplastic</fullName>
    </submittedName>
</protein>
<dbReference type="EMBL" id="CM051402">
    <property type="protein sequence ID" value="KAJ4711057.1"/>
    <property type="molecule type" value="Genomic_DNA"/>
</dbReference>
<sequence>MSNSIARNVLQQSLLCSNALEHQSKLNSSGIPANSLFQAASINQAARKSSISTRFYGTSLDVRKPKLAVGRHRPVLITPRAVLAMDPASELAGKFNLDGNIELQVAVSVPTPGSITQVNFEVSYGSNSLLLHWGGICDRNEKWVLPSHKPDGTKIYKNRALRTPFVSSGSKSFLKIEIEDPAIQAVEFLILDEARNKWFKYNGANFRVKLPMRKELIQNVSVPEDLVQVQAYIRWERKGKQMYTPEQEKEEYEAARTELLEEIARGTSVEDLRANLTKKSVRHEVKPSSRETKNKIPDDLVQIQSYIRWEKAGKPNYSAEEQLREFEEARKELQSELEKGISLDEIRKKITKEEIQTKVSNQLKTKKYFSVERIQRKKRDLMQILNQYTAEAVEEKNISVEPKALSAVELLAKAKEEQDGDSILNKKIYKLADKKLLVLVSKTAGNTKIHLATDLIEPLTLHWALSKKAGEWLAPSPSVLPAGSVSLGGAVETQFTTSSLADLPYQVQSIEIEIEEDSYVGMPFVLLSGGNWIKNKGSDFYVDFGYKSKQVQKDAGDGHGTVKALLDKIAEMESEAQKSFMHRFNIAADLVEQAKDAGELGFAGILVWMRFMATRQLIWNKNYNVKPREISKAQDRLTDLLQNIYTGRPEYRELLRMIMSTVGRGGEGDVGQRIRDEILVIQRNNDCKGGIMEEWHQKLHNNTSPDDVVICEALMDYIKSDFDINVYWKTLNDNGITKERLLSYDRAIHSEPSFRRDQKDGLLRDLGNYMRTLKAVHSGADLESAITNCMGYRSEGEGFMVGVQINPVPNLPSGFPELLRFVLDHVEDKNVEPLLEGLLEARQEIRPLLFKPNDRLKDLLFLDIALESTVRTAIERGYEELNNARPEKIMYFISLVLENIALSSDDNEDLIYCLKGWDNALSMSNSKSDNWALYAKSVLDRTRLALASKADWYQKILQPSAEYLGSLLNVDKWAVDIFTEEIIRAGSAAALSLLLNRLDPVLRKTANLGSWQVISPVEVVGYVAVVDELLSVQDKSYDRPTILVARHVKGEEEIPDGTVAVLTPDMPDVLSHVSVRARNCKVCFATCFDPNILADLQANEGILLRLRPSSADIAYSAVEDSVLADSSSIGFNENGSPSSLTLVKKQFAGRYAITSEEFTSEMVGAKSCNIAYLKGKVPYCVGIPTSVALPFGVFEKVLSDKSNQEVVKRLQILKKKLGEEDYSVLREIRETVLKLQAPTQLVQELKTKMKSSGMPWPGDEGEQRWEQAWMAIKKVWASKWNERAYFSTRKVKLDHDNLCMAVLVQEIINADYAFVIHTTNPSSGDSSEIYAEVVKGLGETLVGAYPGRALSFICKKSDLNSPQVLGYPSKPIGLFIRRSIIFRSDSNGEDLEGYAGAGLYDSVPMDEEEKVVIDYSSDPLIIDGNFQKSILSSIARAGSAIEELYGSPQDIEGVVSDGKIYVVQTRPQM</sequence>
<comment type="caution">
    <text evidence="1">The sequence shown here is derived from an EMBL/GenBank/DDBJ whole genome shotgun (WGS) entry which is preliminary data.</text>
</comment>
<evidence type="ECO:0000313" key="2">
    <source>
        <dbReference type="Proteomes" id="UP001164539"/>
    </source>
</evidence>
<name>A0ACC1XJM8_MELAZ</name>
<dbReference type="Proteomes" id="UP001164539">
    <property type="component" value="Chromosome 9"/>
</dbReference>
<reference evidence="1 2" key="1">
    <citation type="journal article" date="2023" name="Science">
        <title>Complex scaffold remodeling in plant triterpene biosynthesis.</title>
        <authorList>
            <person name="De La Pena R."/>
            <person name="Hodgson H."/>
            <person name="Liu J.C."/>
            <person name="Stephenson M.J."/>
            <person name="Martin A.C."/>
            <person name="Owen C."/>
            <person name="Harkess A."/>
            <person name="Leebens-Mack J."/>
            <person name="Jimenez L.E."/>
            <person name="Osbourn A."/>
            <person name="Sattely E.S."/>
        </authorList>
    </citation>
    <scope>NUCLEOTIDE SEQUENCE [LARGE SCALE GENOMIC DNA]</scope>
    <source>
        <strain evidence="2">cv. JPN11</strain>
        <tissue evidence="1">Leaf</tissue>
    </source>
</reference>
<evidence type="ECO:0000313" key="1">
    <source>
        <dbReference type="EMBL" id="KAJ4711057.1"/>
    </source>
</evidence>
<keyword evidence="2" id="KW-1185">Reference proteome</keyword>
<organism evidence="1 2">
    <name type="scientific">Melia azedarach</name>
    <name type="common">Chinaberry tree</name>
    <dbReference type="NCBI Taxonomy" id="155640"/>
    <lineage>
        <taxon>Eukaryota</taxon>
        <taxon>Viridiplantae</taxon>
        <taxon>Streptophyta</taxon>
        <taxon>Embryophyta</taxon>
        <taxon>Tracheophyta</taxon>
        <taxon>Spermatophyta</taxon>
        <taxon>Magnoliopsida</taxon>
        <taxon>eudicotyledons</taxon>
        <taxon>Gunneridae</taxon>
        <taxon>Pentapetalae</taxon>
        <taxon>rosids</taxon>
        <taxon>malvids</taxon>
        <taxon>Sapindales</taxon>
        <taxon>Meliaceae</taxon>
        <taxon>Melia</taxon>
    </lineage>
</organism>
<gene>
    <name evidence="1" type="ORF">OWV82_017139</name>
</gene>